<dbReference type="RefSeq" id="WP_238200290.1">
    <property type="nucleotide sequence ID" value="NZ_BPQZ01000076.1"/>
</dbReference>
<evidence type="ECO:0000259" key="1">
    <source>
        <dbReference type="Pfam" id="PF21834"/>
    </source>
</evidence>
<dbReference type="EMBL" id="BSPL01000003">
    <property type="protein sequence ID" value="GLS68091.1"/>
    <property type="molecule type" value="Genomic_DNA"/>
</dbReference>
<reference evidence="3" key="1">
    <citation type="journal article" date="2019" name="Int. J. Syst. Evol. Microbiol.">
        <title>The Global Catalogue of Microorganisms (GCM) 10K type strain sequencing project: providing services to taxonomists for standard genome sequencing and annotation.</title>
        <authorList>
            <consortium name="The Broad Institute Genomics Platform"/>
            <consortium name="The Broad Institute Genome Sequencing Center for Infectious Disease"/>
            <person name="Wu L."/>
            <person name="Ma J."/>
        </authorList>
    </citation>
    <scope>NUCLEOTIDE SEQUENCE [LARGE SCALE GENOMIC DNA]</scope>
    <source>
        <strain evidence="3">NBRC 103632</strain>
    </source>
</reference>
<sequence>MPRFYFDVHDGELQRDEEGLECANVEAARERVLASLPDVAELITSSDGDNQTVTVTVRNEEGSKIYAGTLTFTGSRPDEAA</sequence>
<feature type="domain" description="DUF6894" evidence="1">
    <location>
        <begin position="3"/>
        <end position="70"/>
    </location>
</feature>
<keyword evidence="3" id="KW-1185">Reference proteome</keyword>
<protein>
    <recommendedName>
        <fullName evidence="1">DUF6894 domain-containing protein</fullName>
    </recommendedName>
</protein>
<dbReference type="Pfam" id="PF21834">
    <property type="entry name" value="DUF6894"/>
    <property type="match status" value="1"/>
</dbReference>
<dbReference type="AlphaFoldDB" id="A0AA37T7C4"/>
<organism evidence="2 3">
    <name type="scientific">Methylobacterium tardum</name>
    <dbReference type="NCBI Taxonomy" id="374432"/>
    <lineage>
        <taxon>Bacteria</taxon>
        <taxon>Pseudomonadati</taxon>
        <taxon>Pseudomonadota</taxon>
        <taxon>Alphaproteobacteria</taxon>
        <taxon>Hyphomicrobiales</taxon>
        <taxon>Methylobacteriaceae</taxon>
        <taxon>Methylobacterium</taxon>
    </lineage>
</organism>
<proteinExistence type="predicted"/>
<comment type="caution">
    <text evidence="2">The sequence shown here is derived from an EMBL/GenBank/DDBJ whole genome shotgun (WGS) entry which is preliminary data.</text>
</comment>
<dbReference type="InterPro" id="IPR054189">
    <property type="entry name" value="DUF6894"/>
</dbReference>
<dbReference type="Proteomes" id="UP001157440">
    <property type="component" value="Unassembled WGS sequence"/>
</dbReference>
<evidence type="ECO:0000313" key="2">
    <source>
        <dbReference type="EMBL" id="GLS68091.1"/>
    </source>
</evidence>
<name>A0AA37T7C4_9HYPH</name>
<evidence type="ECO:0000313" key="3">
    <source>
        <dbReference type="Proteomes" id="UP001157440"/>
    </source>
</evidence>
<accession>A0AA37T7C4</accession>
<gene>
    <name evidence="2" type="ORF">GCM10007890_01020</name>
</gene>